<dbReference type="Gene3D" id="4.10.520.10">
    <property type="entry name" value="IHF-like DNA-binding proteins"/>
    <property type="match status" value="1"/>
</dbReference>
<accession>A0ABW0KME3</accession>
<reference evidence="6" key="1">
    <citation type="journal article" date="2019" name="Int. J. Syst. Evol. Microbiol.">
        <title>The Global Catalogue of Microorganisms (GCM) 10K type strain sequencing project: providing services to taxonomists for standard genome sequencing and annotation.</title>
        <authorList>
            <consortium name="The Broad Institute Genomics Platform"/>
            <consortium name="The Broad Institute Genome Sequencing Center for Infectious Disease"/>
            <person name="Wu L."/>
            <person name="Ma J."/>
        </authorList>
    </citation>
    <scope>NUCLEOTIDE SEQUENCE [LARGE SCALE GENOMIC DNA]</scope>
    <source>
        <strain evidence="6">CGMCC 4.1469</strain>
    </source>
</reference>
<organism evidence="5 6">
    <name type="scientific">Prosthecobacter fluviatilis</name>
    <dbReference type="NCBI Taxonomy" id="445931"/>
    <lineage>
        <taxon>Bacteria</taxon>
        <taxon>Pseudomonadati</taxon>
        <taxon>Verrucomicrobiota</taxon>
        <taxon>Verrucomicrobiia</taxon>
        <taxon>Verrucomicrobiales</taxon>
        <taxon>Verrucomicrobiaceae</taxon>
        <taxon>Prosthecobacter</taxon>
    </lineage>
</organism>
<dbReference type="GO" id="GO:0003677">
    <property type="term" value="F:DNA binding"/>
    <property type="evidence" value="ECO:0007669"/>
    <property type="project" value="UniProtKB-KW"/>
</dbReference>
<evidence type="ECO:0000313" key="5">
    <source>
        <dbReference type="EMBL" id="MFC5454554.1"/>
    </source>
</evidence>
<proteinExistence type="inferred from homology"/>
<dbReference type="Proteomes" id="UP001596052">
    <property type="component" value="Unassembled WGS sequence"/>
</dbReference>
<name>A0ABW0KME3_9BACT</name>
<dbReference type="SMART" id="SM00411">
    <property type="entry name" value="BHL"/>
    <property type="match status" value="1"/>
</dbReference>
<evidence type="ECO:0000256" key="4">
    <source>
        <dbReference type="RuleBase" id="RU003939"/>
    </source>
</evidence>
<keyword evidence="6" id="KW-1185">Reference proteome</keyword>
<dbReference type="PANTHER" id="PTHR33175:SF3">
    <property type="entry name" value="DNA-BINDING PROTEIN HU-BETA"/>
    <property type="match status" value="1"/>
</dbReference>
<sequence length="124" mass="13611">MRPVKRLASHLTMTTITKKDLVAELSNATGIKHADTLAMVEAFMELVSKNLAEGNEVTLRTFGTFDLRVARGKIGRNPKQPNSEVMIPDRCVVRFKPSKELKSRVAALSVQKVNGAQALNGNHV</sequence>
<evidence type="ECO:0000256" key="1">
    <source>
        <dbReference type="ARBA" id="ARBA00010529"/>
    </source>
</evidence>
<comment type="caution">
    <text evidence="5">The sequence shown here is derived from an EMBL/GenBank/DDBJ whole genome shotgun (WGS) entry which is preliminary data.</text>
</comment>
<dbReference type="PANTHER" id="PTHR33175">
    <property type="entry name" value="DNA-BINDING PROTEIN HU"/>
    <property type="match status" value="1"/>
</dbReference>
<comment type="similarity">
    <text evidence="1 4">Belongs to the bacterial histone-like protein family.</text>
</comment>
<gene>
    <name evidence="5" type="ORF">ACFQDI_06765</name>
</gene>
<evidence type="ECO:0000256" key="3">
    <source>
        <dbReference type="ARBA" id="ARBA00023125"/>
    </source>
</evidence>
<keyword evidence="2" id="KW-0226">DNA condensation</keyword>
<dbReference type="InterPro" id="IPR010992">
    <property type="entry name" value="IHF-like_DNA-bd_dom_sf"/>
</dbReference>
<dbReference type="CDD" id="cd13832">
    <property type="entry name" value="IHF"/>
    <property type="match status" value="1"/>
</dbReference>
<dbReference type="Pfam" id="PF00216">
    <property type="entry name" value="Bac_DNA_binding"/>
    <property type="match status" value="1"/>
</dbReference>
<evidence type="ECO:0000313" key="6">
    <source>
        <dbReference type="Proteomes" id="UP001596052"/>
    </source>
</evidence>
<keyword evidence="3 5" id="KW-0238">DNA-binding</keyword>
<evidence type="ECO:0000256" key="2">
    <source>
        <dbReference type="ARBA" id="ARBA00023067"/>
    </source>
</evidence>
<protein>
    <submittedName>
        <fullName evidence="5">HU family DNA-binding protein</fullName>
    </submittedName>
</protein>
<dbReference type="EMBL" id="JBHSMQ010000002">
    <property type="protein sequence ID" value="MFC5454554.1"/>
    <property type="molecule type" value="Genomic_DNA"/>
</dbReference>
<dbReference type="InterPro" id="IPR000119">
    <property type="entry name" value="Hist_DNA-bd"/>
</dbReference>
<dbReference type="RefSeq" id="WP_377164748.1">
    <property type="nucleotide sequence ID" value="NZ_JBHSMQ010000002.1"/>
</dbReference>
<dbReference type="SUPFAM" id="SSF47729">
    <property type="entry name" value="IHF-like DNA-binding proteins"/>
    <property type="match status" value="1"/>
</dbReference>